<dbReference type="EMBL" id="JBIRPU010000005">
    <property type="protein sequence ID" value="MFI0793056.1"/>
    <property type="molecule type" value="Genomic_DNA"/>
</dbReference>
<evidence type="ECO:0000256" key="4">
    <source>
        <dbReference type="ARBA" id="ARBA00023163"/>
    </source>
</evidence>
<keyword evidence="4" id="KW-0804">Transcription</keyword>
<keyword evidence="2" id="KW-0805">Transcription regulation</keyword>
<dbReference type="SUPFAM" id="SSF46689">
    <property type="entry name" value="Homeodomain-like"/>
    <property type="match status" value="1"/>
</dbReference>
<dbReference type="Gene3D" id="1.10.10.60">
    <property type="entry name" value="Homeodomain-like"/>
    <property type="match status" value="1"/>
</dbReference>
<evidence type="ECO:0000259" key="6">
    <source>
        <dbReference type="PROSITE" id="PS50977"/>
    </source>
</evidence>
<sequence length="222" mass="24346">MTSSSPGRATRLDRHHVVRTALRLVEEVGLDGLTMRRLATELDVKAPALYWHFANKQELLDHVAHLMTLDWLRALPEVPAGAWDEWITTRARDYRRLLLSRRDGARLVAGTRPLAESFPLLDAAVGTFAQVADCRPGTALRCLVTVNTYVAGFVLEEQGELDREPDPAEQPGADPARLALLRSGRPAPHLSAAIDEVGAPSGEETFEYGLGLIVEGVRARLA</sequence>
<evidence type="ECO:0000313" key="7">
    <source>
        <dbReference type="EMBL" id="MFI0793056.1"/>
    </source>
</evidence>
<dbReference type="RefSeq" id="WP_396678163.1">
    <property type="nucleotide sequence ID" value="NZ_JBIRPU010000005.1"/>
</dbReference>
<feature type="DNA-binding region" description="H-T-H motif" evidence="5">
    <location>
        <begin position="34"/>
        <end position="53"/>
    </location>
</feature>
<gene>
    <name evidence="7" type="ORF">ACH4OY_10195</name>
</gene>
<dbReference type="InterPro" id="IPR009057">
    <property type="entry name" value="Homeodomain-like_sf"/>
</dbReference>
<accession>A0ABW7SH84</accession>
<keyword evidence="3 5" id="KW-0238">DNA-binding</keyword>
<keyword evidence="1" id="KW-0678">Repressor</keyword>
<dbReference type="PANTHER" id="PTHR30055">
    <property type="entry name" value="HTH-TYPE TRANSCRIPTIONAL REGULATOR RUTR"/>
    <property type="match status" value="1"/>
</dbReference>
<evidence type="ECO:0000313" key="8">
    <source>
        <dbReference type="Proteomes" id="UP001611075"/>
    </source>
</evidence>
<dbReference type="Pfam" id="PF00440">
    <property type="entry name" value="TetR_N"/>
    <property type="match status" value="1"/>
</dbReference>
<keyword evidence="8" id="KW-1185">Reference proteome</keyword>
<dbReference type="PRINTS" id="PR00400">
    <property type="entry name" value="TETREPRESSOR"/>
</dbReference>
<organism evidence="7 8">
    <name type="scientific">Micromonospora rubida</name>
    <dbReference type="NCBI Taxonomy" id="2697657"/>
    <lineage>
        <taxon>Bacteria</taxon>
        <taxon>Bacillati</taxon>
        <taxon>Actinomycetota</taxon>
        <taxon>Actinomycetes</taxon>
        <taxon>Micromonosporales</taxon>
        <taxon>Micromonosporaceae</taxon>
        <taxon>Micromonospora</taxon>
    </lineage>
</organism>
<dbReference type="InterPro" id="IPR050109">
    <property type="entry name" value="HTH-type_TetR-like_transc_reg"/>
</dbReference>
<proteinExistence type="predicted"/>
<reference evidence="7 8" key="1">
    <citation type="submission" date="2024-10" db="EMBL/GenBank/DDBJ databases">
        <title>The Natural Products Discovery Center: Release of the First 8490 Sequenced Strains for Exploring Actinobacteria Biosynthetic Diversity.</title>
        <authorList>
            <person name="Kalkreuter E."/>
            <person name="Kautsar S.A."/>
            <person name="Yang D."/>
            <person name="Bader C.D."/>
            <person name="Teijaro C.N."/>
            <person name="Fluegel L."/>
            <person name="Davis C.M."/>
            <person name="Simpson J.R."/>
            <person name="Lauterbach L."/>
            <person name="Steele A.D."/>
            <person name="Gui C."/>
            <person name="Meng S."/>
            <person name="Li G."/>
            <person name="Viehrig K."/>
            <person name="Ye F."/>
            <person name="Su P."/>
            <person name="Kiefer A.F."/>
            <person name="Nichols A."/>
            <person name="Cepeda A.J."/>
            <person name="Yan W."/>
            <person name="Fan B."/>
            <person name="Jiang Y."/>
            <person name="Adhikari A."/>
            <person name="Zheng C.-J."/>
            <person name="Schuster L."/>
            <person name="Cowan T.M."/>
            <person name="Smanski M.J."/>
            <person name="Chevrette M.G."/>
            <person name="De Carvalho L.P.S."/>
            <person name="Shen B."/>
        </authorList>
    </citation>
    <scope>NUCLEOTIDE SEQUENCE [LARGE SCALE GENOMIC DNA]</scope>
    <source>
        <strain evidence="7 8">NPDC021253</strain>
    </source>
</reference>
<dbReference type="InterPro" id="IPR036271">
    <property type="entry name" value="Tet_transcr_reg_TetR-rel_C_sf"/>
</dbReference>
<comment type="caution">
    <text evidence="7">The sequence shown here is derived from an EMBL/GenBank/DDBJ whole genome shotgun (WGS) entry which is preliminary data.</text>
</comment>
<protein>
    <submittedName>
        <fullName evidence="7">TetR/AcrR family transcriptional regulator C-terminal domain-containing protein</fullName>
    </submittedName>
</protein>
<evidence type="ECO:0000256" key="1">
    <source>
        <dbReference type="ARBA" id="ARBA00022491"/>
    </source>
</evidence>
<dbReference type="SUPFAM" id="SSF48498">
    <property type="entry name" value="Tetracyclin repressor-like, C-terminal domain"/>
    <property type="match status" value="1"/>
</dbReference>
<dbReference type="PROSITE" id="PS50977">
    <property type="entry name" value="HTH_TETR_2"/>
    <property type="match status" value="1"/>
</dbReference>
<dbReference type="InterPro" id="IPR004111">
    <property type="entry name" value="Repressor_TetR_C"/>
</dbReference>
<evidence type="ECO:0000256" key="2">
    <source>
        <dbReference type="ARBA" id="ARBA00023015"/>
    </source>
</evidence>
<dbReference type="InterPro" id="IPR001647">
    <property type="entry name" value="HTH_TetR"/>
</dbReference>
<feature type="domain" description="HTH tetR-type" evidence="6">
    <location>
        <begin position="11"/>
        <end position="71"/>
    </location>
</feature>
<name>A0ABW7SH84_9ACTN</name>
<dbReference type="PANTHER" id="PTHR30055:SF151">
    <property type="entry name" value="TRANSCRIPTIONAL REGULATORY PROTEIN"/>
    <property type="match status" value="1"/>
</dbReference>
<evidence type="ECO:0000256" key="3">
    <source>
        <dbReference type="ARBA" id="ARBA00023125"/>
    </source>
</evidence>
<dbReference type="InterPro" id="IPR003012">
    <property type="entry name" value="Tet_transcr_reg_TetR"/>
</dbReference>
<evidence type="ECO:0000256" key="5">
    <source>
        <dbReference type="PROSITE-ProRule" id="PRU00335"/>
    </source>
</evidence>
<dbReference type="PRINTS" id="PR00455">
    <property type="entry name" value="HTHTETR"/>
</dbReference>
<dbReference type="Gene3D" id="1.10.357.10">
    <property type="entry name" value="Tetracycline Repressor, domain 2"/>
    <property type="match status" value="1"/>
</dbReference>
<dbReference type="Pfam" id="PF02909">
    <property type="entry name" value="TetR_C_1"/>
    <property type="match status" value="1"/>
</dbReference>
<dbReference type="Proteomes" id="UP001611075">
    <property type="component" value="Unassembled WGS sequence"/>
</dbReference>